<proteinExistence type="predicted"/>
<accession>A0A0F9SAG9</accession>
<comment type="caution">
    <text evidence="1">The sequence shown here is derived from an EMBL/GenBank/DDBJ whole genome shotgun (WGS) entry which is preliminary data.</text>
</comment>
<organism evidence="1">
    <name type="scientific">marine sediment metagenome</name>
    <dbReference type="NCBI Taxonomy" id="412755"/>
    <lineage>
        <taxon>unclassified sequences</taxon>
        <taxon>metagenomes</taxon>
        <taxon>ecological metagenomes</taxon>
    </lineage>
</organism>
<dbReference type="AlphaFoldDB" id="A0A0F9SAG9"/>
<evidence type="ECO:0000313" key="1">
    <source>
        <dbReference type="EMBL" id="KKN65890.1"/>
    </source>
</evidence>
<reference evidence="1" key="1">
    <citation type="journal article" date="2015" name="Nature">
        <title>Complex archaea that bridge the gap between prokaryotes and eukaryotes.</title>
        <authorList>
            <person name="Spang A."/>
            <person name="Saw J.H."/>
            <person name="Jorgensen S.L."/>
            <person name="Zaremba-Niedzwiedzka K."/>
            <person name="Martijn J."/>
            <person name="Lind A.E."/>
            <person name="van Eijk R."/>
            <person name="Schleper C."/>
            <person name="Guy L."/>
            <person name="Ettema T.J."/>
        </authorList>
    </citation>
    <scope>NUCLEOTIDE SEQUENCE</scope>
</reference>
<protein>
    <submittedName>
        <fullName evidence="1">Uncharacterized protein</fullName>
    </submittedName>
</protein>
<name>A0A0F9SAG9_9ZZZZ</name>
<dbReference type="EMBL" id="LAZR01000514">
    <property type="protein sequence ID" value="KKN65890.1"/>
    <property type="molecule type" value="Genomic_DNA"/>
</dbReference>
<gene>
    <name evidence="1" type="ORF">LCGC14_0477070</name>
</gene>
<sequence>MILLNEEEIRMAYGSVLWHEGDPKAVAKAQLKKVVDKIEEVSKCRRTTSKHRVNYITLSRKMWQAILEEIK</sequence>